<dbReference type="Gene3D" id="3.40.30.10">
    <property type="entry name" value="Glutaredoxin"/>
    <property type="match status" value="1"/>
</dbReference>
<name>A0ABW0FGY4_9MICO</name>
<dbReference type="Proteomes" id="UP001595937">
    <property type="component" value="Unassembled WGS sequence"/>
</dbReference>
<evidence type="ECO:0000256" key="1">
    <source>
        <dbReference type="SAM" id="Phobius"/>
    </source>
</evidence>
<evidence type="ECO:0000313" key="2">
    <source>
        <dbReference type="EMBL" id="MFC5297314.1"/>
    </source>
</evidence>
<dbReference type="RefSeq" id="WP_343924240.1">
    <property type="nucleotide sequence ID" value="NZ_BAAAIR010000038.1"/>
</dbReference>
<keyword evidence="3" id="KW-1185">Reference proteome</keyword>
<proteinExistence type="predicted"/>
<dbReference type="GeneID" id="303297521"/>
<dbReference type="EMBL" id="JBHSLN010000020">
    <property type="protein sequence ID" value="MFC5297314.1"/>
    <property type="molecule type" value="Genomic_DNA"/>
</dbReference>
<keyword evidence="1" id="KW-0812">Transmembrane</keyword>
<evidence type="ECO:0000313" key="3">
    <source>
        <dbReference type="Proteomes" id="UP001595937"/>
    </source>
</evidence>
<keyword evidence="1" id="KW-0472">Membrane</keyword>
<reference evidence="3" key="1">
    <citation type="journal article" date="2019" name="Int. J. Syst. Evol. Microbiol.">
        <title>The Global Catalogue of Microorganisms (GCM) 10K type strain sequencing project: providing services to taxonomists for standard genome sequencing and annotation.</title>
        <authorList>
            <consortium name="The Broad Institute Genomics Platform"/>
            <consortium name="The Broad Institute Genome Sequencing Center for Infectious Disease"/>
            <person name="Wu L."/>
            <person name="Ma J."/>
        </authorList>
    </citation>
    <scope>NUCLEOTIDE SEQUENCE [LARGE SCALE GENOMIC DNA]</scope>
    <source>
        <strain evidence="3">CGMCC 1.16455</strain>
    </source>
</reference>
<feature type="transmembrane region" description="Helical" evidence="1">
    <location>
        <begin position="30"/>
        <end position="50"/>
    </location>
</feature>
<organism evidence="2 3">
    <name type="scientific">Brachybacterium tyrofermentans</name>
    <dbReference type="NCBI Taxonomy" id="47848"/>
    <lineage>
        <taxon>Bacteria</taxon>
        <taxon>Bacillati</taxon>
        <taxon>Actinomycetota</taxon>
        <taxon>Actinomycetes</taxon>
        <taxon>Micrococcales</taxon>
        <taxon>Dermabacteraceae</taxon>
        <taxon>Brachybacterium</taxon>
    </lineage>
</organism>
<sequence length="153" mass="16449">MDRRTLSSLAVGLGGVVVVAVVLGLEDLRAGVLTGVVAVVVVLGLTFWSARRGRHTPWPRAAEDLAAGCAVVLWKPGCVYCERLLLQIRSDPRVTWVNVWRDEQANAQVRAVNGGDELTPTVLLGEDVLRNPSAHELRAALNAAAAVERPGRR</sequence>
<gene>
    <name evidence="2" type="ORF">ACFPK8_07295</name>
</gene>
<keyword evidence="1" id="KW-1133">Transmembrane helix</keyword>
<comment type="caution">
    <text evidence="2">The sequence shown here is derived from an EMBL/GenBank/DDBJ whole genome shotgun (WGS) entry which is preliminary data.</text>
</comment>
<protein>
    <submittedName>
        <fullName evidence="2">Glutaredoxin family protein</fullName>
    </submittedName>
</protein>
<accession>A0ABW0FGY4</accession>